<organism evidence="3">
    <name type="scientific">Streptomyces sp. NBC_00148</name>
    <dbReference type="NCBI Taxonomy" id="2903626"/>
    <lineage>
        <taxon>Bacteria</taxon>
        <taxon>Bacillati</taxon>
        <taxon>Actinomycetota</taxon>
        <taxon>Actinomycetes</taxon>
        <taxon>Kitasatosporales</taxon>
        <taxon>Streptomycetaceae</taxon>
        <taxon>Streptomyces</taxon>
    </lineage>
</organism>
<dbReference type="EC" id="3.5.4.13" evidence="3"/>
<gene>
    <name evidence="3" type="primary">dcd</name>
    <name evidence="3" type="ORF">OG222_15135</name>
</gene>
<dbReference type="CDD" id="cd07557">
    <property type="entry name" value="trimeric_dUTPase"/>
    <property type="match status" value="1"/>
</dbReference>
<dbReference type="GO" id="GO:0008829">
    <property type="term" value="F:dCTP deaminase activity"/>
    <property type="evidence" value="ECO:0007669"/>
    <property type="project" value="UniProtKB-EC"/>
</dbReference>
<dbReference type="InterPro" id="IPR011962">
    <property type="entry name" value="dCTP_deaminase"/>
</dbReference>
<dbReference type="PANTHER" id="PTHR42680">
    <property type="entry name" value="DCTP DEAMINASE"/>
    <property type="match status" value="1"/>
</dbReference>
<dbReference type="AlphaFoldDB" id="A0AAU1LSR8"/>
<name>A0AAU1LSR8_9ACTN</name>
<evidence type="ECO:0000313" key="3">
    <source>
        <dbReference type="EMBL" id="WTQ74356.1"/>
    </source>
</evidence>
<dbReference type="GO" id="GO:0006229">
    <property type="term" value="P:dUTP biosynthetic process"/>
    <property type="evidence" value="ECO:0007669"/>
    <property type="project" value="InterPro"/>
</dbReference>
<dbReference type="InterPro" id="IPR036157">
    <property type="entry name" value="dUTPase-like_sf"/>
</dbReference>
<evidence type="ECO:0000256" key="2">
    <source>
        <dbReference type="ARBA" id="ARBA00023080"/>
    </source>
</evidence>
<sequence>MILTGKEIIRQHRLRRIEIDPFDPEQVNPNSYDFRLGTDLLTYRNKELDVRVQQPTVRTHLTEAGIILQPDRVYLGSTLEKMGSDHYVPIIRGKSSLGRLGLFVNITADLIDIGSHNNWTLQFHAVQPVRIYPGMRIGQVTFWVPVGSIKLYSGKYQGSVGPRPSEAFRDF</sequence>
<accession>A0AAU1LSR8</accession>
<dbReference type="EMBL" id="CP108169">
    <property type="protein sequence ID" value="WTQ74356.1"/>
    <property type="molecule type" value="Genomic_DNA"/>
</dbReference>
<dbReference type="PANTHER" id="PTHR42680:SF3">
    <property type="entry name" value="DCTP DEAMINASE"/>
    <property type="match status" value="1"/>
</dbReference>
<dbReference type="NCBIfam" id="TIGR02274">
    <property type="entry name" value="dCTP_deam"/>
    <property type="match status" value="1"/>
</dbReference>
<dbReference type="SUPFAM" id="SSF51283">
    <property type="entry name" value="dUTPase-like"/>
    <property type="match status" value="1"/>
</dbReference>
<proteinExistence type="predicted"/>
<keyword evidence="2" id="KW-0546">Nucleotide metabolism</keyword>
<protein>
    <submittedName>
        <fullName evidence="3">dCTP deaminase</fullName>
        <ecNumber evidence="3">3.5.4.13</ecNumber>
    </submittedName>
</protein>
<dbReference type="InterPro" id="IPR033704">
    <property type="entry name" value="dUTPase_trimeric"/>
</dbReference>
<dbReference type="Pfam" id="PF22769">
    <property type="entry name" value="DCD"/>
    <property type="match status" value="1"/>
</dbReference>
<dbReference type="Gene3D" id="2.70.40.10">
    <property type="match status" value="1"/>
</dbReference>
<reference evidence="3" key="1">
    <citation type="submission" date="2022-10" db="EMBL/GenBank/DDBJ databases">
        <title>The complete genomes of actinobacterial strains from the NBC collection.</title>
        <authorList>
            <person name="Joergensen T.S."/>
            <person name="Alvarez Arevalo M."/>
            <person name="Sterndorff E.B."/>
            <person name="Faurdal D."/>
            <person name="Vuksanovic O."/>
            <person name="Mourched A.-S."/>
            <person name="Charusanti P."/>
            <person name="Shaw S."/>
            <person name="Blin K."/>
            <person name="Weber T."/>
        </authorList>
    </citation>
    <scope>NUCLEOTIDE SEQUENCE</scope>
    <source>
        <strain evidence="3">NBC_00148</strain>
    </source>
</reference>
<keyword evidence="1 3" id="KW-0378">Hydrolase</keyword>
<dbReference type="GO" id="GO:0015949">
    <property type="term" value="P:nucleobase-containing small molecule interconversion"/>
    <property type="evidence" value="ECO:0007669"/>
    <property type="project" value="TreeGrafter"/>
</dbReference>
<evidence type="ECO:0000256" key="1">
    <source>
        <dbReference type="ARBA" id="ARBA00022801"/>
    </source>
</evidence>